<dbReference type="PANTHER" id="PTHR30582:SF30">
    <property type="entry name" value="BLR4375 PROTEIN"/>
    <property type="match status" value="1"/>
</dbReference>
<evidence type="ECO:0000256" key="6">
    <source>
        <dbReference type="ARBA" id="ARBA00023316"/>
    </source>
</evidence>
<feature type="region of interest" description="Disordered" evidence="8">
    <location>
        <begin position="93"/>
        <end position="135"/>
    </location>
</feature>
<evidence type="ECO:0000313" key="11">
    <source>
        <dbReference type="EMBL" id="MEM5502627.1"/>
    </source>
</evidence>
<keyword evidence="9" id="KW-0732">Signal</keyword>
<evidence type="ECO:0000256" key="8">
    <source>
        <dbReference type="SAM" id="MobiDB-lite"/>
    </source>
</evidence>
<evidence type="ECO:0000256" key="1">
    <source>
        <dbReference type="ARBA" id="ARBA00004752"/>
    </source>
</evidence>
<proteinExistence type="inferred from homology"/>
<evidence type="ECO:0000256" key="4">
    <source>
        <dbReference type="ARBA" id="ARBA00022960"/>
    </source>
</evidence>
<evidence type="ECO:0000256" key="5">
    <source>
        <dbReference type="ARBA" id="ARBA00022984"/>
    </source>
</evidence>
<sequence>MSARHYKVSTRSILIASAAAFVASAALAQQSTRFPNGQAIPLAGIGIAIDEAGRKITYDLDTEEIISIEIPRSGQIITNIPEDSSRRIAAPQRVERAPLGQPESSDFATATPEFDEQVPEDPNFGREQLPEDGTMQSVVPPMENDPFTEPQRVGPEPTDETQTAAIVKPDNPNLNTKPEFTAKLQILLDRLGLSPGVIDGRNGSNVRKAMTALSIKYNRDLSSLSPEELDAELESTGGPAFLTYTITPEDTNGPFVSAIPVDYAEKAKLPEMSYTSALEALAEKFHMDENYMKKLNPGVDFSRAGTTIQVANTGEKIKTKIFRIEADKGAEQVRAYDEQGNLVVAYPATIGSTATPSPSGTVTIERIALDPNYTYNPKINFTQGENKSVLTIPPGPNGPVGNVWLALSKPTYGIHGTPDPSKIGKSNSHGCVRLTNWDAQELAGMVSRGVTVEFLD</sequence>
<dbReference type="InterPro" id="IPR038063">
    <property type="entry name" value="Transpep_catalytic_dom"/>
</dbReference>
<keyword evidence="3 11" id="KW-0808">Transferase</keyword>
<feature type="signal peptide" evidence="9">
    <location>
        <begin position="1"/>
        <end position="28"/>
    </location>
</feature>
<evidence type="ECO:0000256" key="2">
    <source>
        <dbReference type="ARBA" id="ARBA00005992"/>
    </source>
</evidence>
<dbReference type="SUPFAM" id="SSF141523">
    <property type="entry name" value="L,D-transpeptidase catalytic domain-like"/>
    <property type="match status" value="1"/>
</dbReference>
<feature type="chain" id="PRO_5045570179" evidence="9">
    <location>
        <begin position="29"/>
        <end position="456"/>
    </location>
</feature>
<dbReference type="InterPro" id="IPR005490">
    <property type="entry name" value="LD_TPept_cat_dom"/>
</dbReference>
<evidence type="ECO:0000256" key="9">
    <source>
        <dbReference type="SAM" id="SignalP"/>
    </source>
</evidence>
<dbReference type="Proteomes" id="UP001477870">
    <property type="component" value="Unassembled WGS sequence"/>
</dbReference>
<evidence type="ECO:0000313" key="12">
    <source>
        <dbReference type="Proteomes" id="UP001477870"/>
    </source>
</evidence>
<feature type="active site" description="Proton donor/acceptor" evidence="7">
    <location>
        <position position="415"/>
    </location>
</feature>
<keyword evidence="5 7" id="KW-0573">Peptidoglycan synthesis</keyword>
<keyword evidence="12" id="KW-1185">Reference proteome</keyword>
<accession>A0ABU9T919</accession>
<organism evidence="11 12">
    <name type="scientific">Ahrensia kielensis</name>
    <dbReference type="NCBI Taxonomy" id="76980"/>
    <lineage>
        <taxon>Bacteria</taxon>
        <taxon>Pseudomonadati</taxon>
        <taxon>Pseudomonadota</taxon>
        <taxon>Alphaproteobacteria</taxon>
        <taxon>Hyphomicrobiales</taxon>
        <taxon>Ahrensiaceae</taxon>
        <taxon>Ahrensia</taxon>
    </lineage>
</organism>
<dbReference type="EMBL" id="JBBMQO010000007">
    <property type="protein sequence ID" value="MEM5502627.1"/>
    <property type="molecule type" value="Genomic_DNA"/>
</dbReference>
<comment type="pathway">
    <text evidence="1 7">Cell wall biogenesis; peptidoglycan biosynthesis.</text>
</comment>
<dbReference type="RefSeq" id="WP_342848890.1">
    <property type="nucleotide sequence ID" value="NZ_JBBMQO010000007.1"/>
</dbReference>
<reference evidence="11 12" key="1">
    <citation type="submission" date="2024-03" db="EMBL/GenBank/DDBJ databases">
        <title>Community enrichment and isolation of bacterial strains for fucoidan degradation.</title>
        <authorList>
            <person name="Sichert A."/>
        </authorList>
    </citation>
    <scope>NUCLEOTIDE SEQUENCE [LARGE SCALE GENOMIC DNA]</scope>
    <source>
        <strain evidence="11 12">AS62</strain>
    </source>
</reference>
<keyword evidence="4 7" id="KW-0133">Cell shape</keyword>
<comment type="caution">
    <text evidence="11">The sequence shown here is derived from an EMBL/GenBank/DDBJ whole genome shotgun (WGS) entry which is preliminary data.</text>
</comment>
<keyword evidence="11" id="KW-0012">Acyltransferase</keyword>
<feature type="active site" description="Nucleophile" evidence="7">
    <location>
        <position position="431"/>
    </location>
</feature>
<comment type="similarity">
    <text evidence="2">Belongs to the YkuD family.</text>
</comment>
<keyword evidence="6 7" id="KW-0961">Cell wall biogenesis/degradation</keyword>
<gene>
    <name evidence="11" type="ORF">WNY59_13610</name>
</gene>
<dbReference type="PANTHER" id="PTHR30582">
    <property type="entry name" value="L,D-TRANSPEPTIDASE"/>
    <property type="match status" value="1"/>
</dbReference>
<dbReference type="EC" id="2.3.2.-" evidence="11"/>
<dbReference type="Pfam" id="PF03734">
    <property type="entry name" value="YkuD"/>
    <property type="match status" value="1"/>
</dbReference>
<dbReference type="CDD" id="cd16913">
    <property type="entry name" value="YkuD_like"/>
    <property type="match status" value="1"/>
</dbReference>
<evidence type="ECO:0000256" key="3">
    <source>
        <dbReference type="ARBA" id="ARBA00022679"/>
    </source>
</evidence>
<feature type="domain" description="L,D-TPase catalytic" evidence="10">
    <location>
        <begin position="322"/>
        <end position="455"/>
    </location>
</feature>
<dbReference type="PROSITE" id="PS52029">
    <property type="entry name" value="LD_TPASE"/>
    <property type="match status" value="1"/>
</dbReference>
<dbReference type="Gene3D" id="2.40.440.10">
    <property type="entry name" value="L,D-transpeptidase catalytic domain-like"/>
    <property type="match status" value="1"/>
</dbReference>
<protein>
    <submittedName>
        <fullName evidence="11">L,D-transpeptidase</fullName>
        <ecNumber evidence="11">2.3.2.-</ecNumber>
    </submittedName>
</protein>
<evidence type="ECO:0000256" key="7">
    <source>
        <dbReference type="PROSITE-ProRule" id="PRU01373"/>
    </source>
</evidence>
<dbReference type="GO" id="GO:0016746">
    <property type="term" value="F:acyltransferase activity"/>
    <property type="evidence" value="ECO:0007669"/>
    <property type="project" value="UniProtKB-KW"/>
</dbReference>
<name>A0ABU9T919_9HYPH</name>
<evidence type="ECO:0000259" key="10">
    <source>
        <dbReference type="PROSITE" id="PS52029"/>
    </source>
</evidence>
<dbReference type="InterPro" id="IPR050979">
    <property type="entry name" value="LD-transpeptidase"/>
</dbReference>